<keyword evidence="7" id="KW-0653">Protein transport</keyword>
<keyword evidence="5" id="KW-0997">Cell inner membrane</keyword>
<reference evidence="12" key="1">
    <citation type="submission" date="2020-02" db="EMBL/GenBank/DDBJ databases">
        <authorList>
            <person name="Meier V. D."/>
        </authorList>
    </citation>
    <scope>NUCLEOTIDE SEQUENCE</scope>
    <source>
        <strain evidence="12">AVDCRST_MAG31</strain>
    </source>
</reference>
<evidence type="ECO:0000256" key="10">
    <source>
        <dbReference type="SAM" id="MobiDB-lite"/>
    </source>
</evidence>
<dbReference type="RefSeq" id="WP_294170500.1">
    <property type="nucleotide sequence ID" value="NZ_CADCWA010000165.1"/>
</dbReference>
<feature type="compositionally biased region" description="Pro residues" evidence="10">
    <location>
        <begin position="109"/>
        <end position="132"/>
    </location>
</feature>
<dbReference type="EMBL" id="CADCWA010000165">
    <property type="protein sequence ID" value="CAA9528204.1"/>
    <property type="molecule type" value="Genomic_DNA"/>
</dbReference>
<evidence type="ECO:0000256" key="9">
    <source>
        <dbReference type="ARBA" id="ARBA00023136"/>
    </source>
</evidence>
<evidence type="ECO:0000313" key="12">
    <source>
        <dbReference type="EMBL" id="CAA9528204.1"/>
    </source>
</evidence>
<feature type="compositionally biased region" description="Pro residues" evidence="10">
    <location>
        <begin position="57"/>
        <end position="85"/>
    </location>
</feature>
<organism evidence="12">
    <name type="scientific">uncultured Sphingomonas sp</name>
    <dbReference type="NCBI Taxonomy" id="158754"/>
    <lineage>
        <taxon>Bacteria</taxon>
        <taxon>Pseudomonadati</taxon>
        <taxon>Pseudomonadota</taxon>
        <taxon>Alphaproteobacteria</taxon>
        <taxon>Sphingomonadales</taxon>
        <taxon>Sphingomonadaceae</taxon>
        <taxon>Sphingomonas</taxon>
        <taxon>environmental samples</taxon>
    </lineage>
</organism>
<dbReference type="GO" id="GO:0055085">
    <property type="term" value="P:transmembrane transport"/>
    <property type="evidence" value="ECO:0007669"/>
    <property type="project" value="InterPro"/>
</dbReference>
<comment type="similarity">
    <text evidence="2">Belongs to the TonB family.</text>
</comment>
<evidence type="ECO:0000256" key="3">
    <source>
        <dbReference type="ARBA" id="ARBA00022448"/>
    </source>
</evidence>
<name>A0A6J4TNQ6_9SPHN</name>
<comment type="subcellular location">
    <subcellularLocation>
        <location evidence="1">Cell inner membrane</location>
        <topology evidence="1">Single-pass membrane protein</topology>
        <orientation evidence="1">Periplasmic side</orientation>
    </subcellularLocation>
</comment>
<dbReference type="PROSITE" id="PS52015">
    <property type="entry name" value="TONB_CTD"/>
    <property type="match status" value="1"/>
</dbReference>
<evidence type="ECO:0000256" key="8">
    <source>
        <dbReference type="ARBA" id="ARBA00022989"/>
    </source>
</evidence>
<feature type="region of interest" description="Disordered" evidence="10">
    <location>
        <begin position="207"/>
        <end position="230"/>
    </location>
</feature>
<evidence type="ECO:0000256" key="4">
    <source>
        <dbReference type="ARBA" id="ARBA00022475"/>
    </source>
</evidence>
<sequence>MSYANRRQMSSNRTVAIVIVALLHVLLGYALVTGLAYNVIKQAAEDLKTFDVEEEPPPPPEEPPPPPPDEPLPQTEPPPVAPPPMVRSNVQTPQIQSVPDAPPRQINPIPAPVAMTPPPPPAPPPPPPPPPVQRSEPKSAVGNLQGLIRSDDYPQSALDNEEQGTVTVALQIGANGRISGCSVASSSGSRALDNATCRALTSRARFTPAQDSNGNPTTGTIRQRITWRLE</sequence>
<gene>
    <name evidence="12" type="ORF">AVDCRST_MAG31-2128</name>
</gene>
<feature type="compositionally biased region" description="Polar residues" evidence="10">
    <location>
        <begin position="88"/>
        <end position="97"/>
    </location>
</feature>
<dbReference type="GO" id="GO:0015031">
    <property type="term" value="P:protein transport"/>
    <property type="evidence" value="ECO:0007669"/>
    <property type="project" value="UniProtKB-KW"/>
</dbReference>
<feature type="domain" description="TonB C-terminal" evidence="11">
    <location>
        <begin position="138"/>
        <end position="230"/>
    </location>
</feature>
<keyword evidence="3" id="KW-0813">Transport</keyword>
<feature type="compositionally biased region" description="Polar residues" evidence="10">
    <location>
        <begin position="209"/>
        <end position="223"/>
    </location>
</feature>
<accession>A0A6J4TNQ6</accession>
<evidence type="ECO:0000259" key="11">
    <source>
        <dbReference type="PROSITE" id="PS52015"/>
    </source>
</evidence>
<evidence type="ECO:0000256" key="6">
    <source>
        <dbReference type="ARBA" id="ARBA00022692"/>
    </source>
</evidence>
<feature type="region of interest" description="Disordered" evidence="10">
    <location>
        <begin position="51"/>
        <end position="140"/>
    </location>
</feature>
<evidence type="ECO:0000256" key="7">
    <source>
        <dbReference type="ARBA" id="ARBA00022927"/>
    </source>
</evidence>
<keyword evidence="8" id="KW-1133">Transmembrane helix</keyword>
<proteinExistence type="inferred from homology"/>
<keyword evidence="9" id="KW-0472">Membrane</keyword>
<dbReference type="NCBIfam" id="TIGR01352">
    <property type="entry name" value="tonB_Cterm"/>
    <property type="match status" value="1"/>
</dbReference>
<dbReference type="SUPFAM" id="SSF74653">
    <property type="entry name" value="TolA/TonB C-terminal domain"/>
    <property type="match status" value="1"/>
</dbReference>
<dbReference type="InterPro" id="IPR037682">
    <property type="entry name" value="TonB_C"/>
</dbReference>
<evidence type="ECO:0000256" key="5">
    <source>
        <dbReference type="ARBA" id="ARBA00022519"/>
    </source>
</evidence>
<dbReference type="InterPro" id="IPR006260">
    <property type="entry name" value="TonB/TolA_C"/>
</dbReference>
<dbReference type="InterPro" id="IPR051045">
    <property type="entry name" value="TonB-dependent_transducer"/>
</dbReference>
<keyword evidence="6" id="KW-0812">Transmembrane</keyword>
<dbReference type="AlphaFoldDB" id="A0A6J4TNQ6"/>
<dbReference type="GO" id="GO:0031992">
    <property type="term" value="F:energy transducer activity"/>
    <property type="evidence" value="ECO:0007669"/>
    <property type="project" value="TreeGrafter"/>
</dbReference>
<protein>
    <recommendedName>
        <fullName evidence="11">TonB C-terminal domain-containing protein</fullName>
    </recommendedName>
</protein>
<dbReference type="PANTHER" id="PTHR33446">
    <property type="entry name" value="PROTEIN TONB-RELATED"/>
    <property type="match status" value="1"/>
</dbReference>
<evidence type="ECO:0000256" key="2">
    <source>
        <dbReference type="ARBA" id="ARBA00006555"/>
    </source>
</evidence>
<evidence type="ECO:0000256" key="1">
    <source>
        <dbReference type="ARBA" id="ARBA00004383"/>
    </source>
</evidence>
<dbReference type="GO" id="GO:0098797">
    <property type="term" value="C:plasma membrane protein complex"/>
    <property type="evidence" value="ECO:0007669"/>
    <property type="project" value="TreeGrafter"/>
</dbReference>
<dbReference type="Pfam" id="PF03544">
    <property type="entry name" value="TonB_C"/>
    <property type="match status" value="1"/>
</dbReference>
<dbReference type="PANTHER" id="PTHR33446:SF2">
    <property type="entry name" value="PROTEIN TONB"/>
    <property type="match status" value="1"/>
</dbReference>
<dbReference type="Gene3D" id="3.30.1150.10">
    <property type="match status" value="1"/>
</dbReference>
<keyword evidence="4" id="KW-1003">Cell membrane</keyword>